<evidence type="ECO:0000256" key="3">
    <source>
        <dbReference type="ARBA" id="ARBA00022821"/>
    </source>
</evidence>
<feature type="compositionally biased region" description="Low complexity" evidence="4">
    <location>
        <begin position="563"/>
        <end position="579"/>
    </location>
</feature>
<keyword evidence="5" id="KW-1133">Transmembrane helix</keyword>
<feature type="region of interest" description="Disordered" evidence="4">
    <location>
        <begin position="17"/>
        <end position="46"/>
    </location>
</feature>
<dbReference type="RefSeq" id="XP_032336895.1">
    <property type="nucleotide sequence ID" value="XM_032481004.1"/>
</dbReference>
<keyword evidence="1" id="KW-0433">Leucine-rich repeat</keyword>
<dbReference type="InterPro" id="IPR003591">
    <property type="entry name" value="Leu-rich_rpt_typical-subtyp"/>
</dbReference>
<sequence>MAATGLVSVATAAEYSGPGASGGNLSSNCGPNSGAGPGPGPGSWSRSLDRALEEAAVTGVLSLSGRKLREFPRGAANHDLTDTTRADLSRNRLSEIPIEACHFVSLENLNLYQNCIRYIPEAILNLQALTFLNISRNQLSTLPIHLCNLPLKVLIASNNKLVSLPEEIGHLRHLTELDVSCNEIQTIPSQIGNLEALRDLNVRRNHLVRLPEELAELPLIRLDFSCNKITTIPVCYRNLRHLQMIILDNNPLQSPPAQICIKGKIHIFKYLNIQACKIAPDLPDYDRRPIGFGSCHEELYSGRPYGALDSGFNSVDSGDKRWSGNEPTDEFSDLPLRVAEITKEQRLRRESQYQENRSSLVVTNGGVEHDLDQIDYIDSCTAEEEEDEVRPPKGLDSDSLSSQFMAYIEQRRISHETSPIKPVPMREFQKTEDMRRYLHQNRVPVEPSLLSLSPSHNQLSHTDLELHRRREQLVERTRREAQLAALQYEEEKIRTKQIQRDAVMDFVKNDDRSNAISSSPTTETVHHSPAYSFPAAIQRNQPQRPESFLFRAAVRAETNKGHASPLLSSSAPSTDLTDPVTRQNSRQREEELELIDQLRKHIEYRLKVSLPCDLGAALTDGVVLCHLANHVRPRSVPSIHVPSPAVPKLTMAKCRRNVENFLEACRKIGVPQDSLCSPSDILQLNLSVKRTVETLLSLGAHSEESSFVSLSIQLLGFVAFYCTLMLTLCMLYYWIFPL</sequence>
<dbReference type="PROSITE" id="PS50021">
    <property type="entry name" value="CH"/>
    <property type="match status" value="1"/>
</dbReference>
<keyword evidence="5" id="KW-0472">Membrane</keyword>
<protein>
    <submittedName>
        <fullName evidence="8">DISP complex protein LRCH3 isoform X9</fullName>
    </submittedName>
</protein>
<feature type="transmembrane region" description="Helical" evidence="5">
    <location>
        <begin position="714"/>
        <end position="735"/>
    </location>
</feature>
<dbReference type="SUPFAM" id="SSF52058">
    <property type="entry name" value="L domain-like"/>
    <property type="match status" value="1"/>
</dbReference>
<keyword evidence="2" id="KW-0677">Repeat</keyword>
<dbReference type="CTD" id="84859"/>
<dbReference type="FunFam" id="1.10.418.10:FF:000021">
    <property type="entry name" value="Leucine-rich repeat and calponin homology domain-containing protein 1 isoform 3"/>
    <property type="match status" value="1"/>
</dbReference>
<evidence type="ECO:0000259" key="6">
    <source>
        <dbReference type="PROSITE" id="PS50021"/>
    </source>
</evidence>
<keyword evidence="3" id="KW-0611">Plant defense</keyword>
<dbReference type="SMART" id="SM00364">
    <property type="entry name" value="LRR_BAC"/>
    <property type="match status" value="4"/>
</dbReference>
<keyword evidence="5" id="KW-0812">Transmembrane</keyword>
<dbReference type="PROSITE" id="PS51450">
    <property type="entry name" value="LRR"/>
    <property type="match status" value="1"/>
</dbReference>
<dbReference type="Proteomes" id="UP000694856">
    <property type="component" value="Chromosome 1"/>
</dbReference>
<reference evidence="7" key="1">
    <citation type="submission" date="2025-05" db="UniProtKB">
        <authorList>
            <consortium name="RefSeq"/>
        </authorList>
    </citation>
    <scope>NUCLEOTIDE SEQUENCE [LARGE SCALE GENOMIC DNA]</scope>
</reference>
<proteinExistence type="predicted"/>
<feature type="domain" description="Calponin-homology (CH)" evidence="6">
    <location>
        <begin position="588"/>
        <end position="703"/>
    </location>
</feature>
<dbReference type="AlphaFoldDB" id="A0A8B8T3P9"/>
<evidence type="ECO:0000256" key="4">
    <source>
        <dbReference type="SAM" id="MobiDB-lite"/>
    </source>
</evidence>
<dbReference type="InterPro" id="IPR001611">
    <property type="entry name" value="Leu-rich_rpt"/>
</dbReference>
<evidence type="ECO:0000256" key="2">
    <source>
        <dbReference type="ARBA" id="ARBA00022737"/>
    </source>
</evidence>
<organism evidence="7 8">
    <name type="scientific">Camelus ferus</name>
    <name type="common">Wild bactrian camel</name>
    <name type="synonym">Camelus bactrianus ferus</name>
    <dbReference type="NCBI Taxonomy" id="419612"/>
    <lineage>
        <taxon>Eukaryota</taxon>
        <taxon>Metazoa</taxon>
        <taxon>Chordata</taxon>
        <taxon>Craniata</taxon>
        <taxon>Vertebrata</taxon>
        <taxon>Euteleostomi</taxon>
        <taxon>Mammalia</taxon>
        <taxon>Eutheria</taxon>
        <taxon>Laurasiatheria</taxon>
        <taxon>Artiodactyla</taxon>
        <taxon>Tylopoda</taxon>
        <taxon>Camelidae</taxon>
        <taxon>Camelus</taxon>
    </lineage>
</organism>
<evidence type="ECO:0000313" key="7">
    <source>
        <dbReference type="Proteomes" id="UP000694856"/>
    </source>
</evidence>
<evidence type="ECO:0000256" key="1">
    <source>
        <dbReference type="ARBA" id="ARBA00022614"/>
    </source>
</evidence>
<dbReference type="Gene3D" id="1.10.418.10">
    <property type="entry name" value="Calponin-like domain"/>
    <property type="match status" value="1"/>
</dbReference>
<dbReference type="SMART" id="SM00033">
    <property type="entry name" value="CH"/>
    <property type="match status" value="1"/>
</dbReference>
<dbReference type="GeneID" id="102521554"/>
<dbReference type="InterPro" id="IPR050216">
    <property type="entry name" value="LRR_domain-containing"/>
</dbReference>
<reference evidence="8" key="2">
    <citation type="submission" date="2025-08" db="UniProtKB">
        <authorList>
            <consortium name="RefSeq"/>
        </authorList>
    </citation>
    <scope>IDENTIFICATION</scope>
    <source>
        <tissue evidence="8">Ear skin</tissue>
    </source>
</reference>
<dbReference type="Gene3D" id="3.80.10.10">
    <property type="entry name" value="Ribonuclease Inhibitor"/>
    <property type="match status" value="1"/>
</dbReference>
<dbReference type="Pfam" id="PF23286">
    <property type="entry name" value="LRR_13"/>
    <property type="match status" value="1"/>
</dbReference>
<feature type="region of interest" description="Disordered" evidence="4">
    <location>
        <begin position="560"/>
        <end position="589"/>
    </location>
</feature>
<name>A0A8B8T3P9_CAMFR</name>
<dbReference type="FunFam" id="3.80.10.10:FF:000007">
    <property type="entry name" value="Leucine-rich repeat and calponin homology domain-containing protein 1 isoform 3"/>
    <property type="match status" value="1"/>
</dbReference>
<keyword evidence="7" id="KW-1185">Reference proteome</keyword>
<dbReference type="InterPro" id="IPR032675">
    <property type="entry name" value="LRR_dom_sf"/>
</dbReference>
<dbReference type="GO" id="GO:0005737">
    <property type="term" value="C:cytoplasm"/>
    <property type="evidence" value="ECO:0007669"/>
    <property type="project" value="TreeGrafter"/>
</dbReference>
<accession>A0A8B8T3P9</accession>
<dbReference type="PANTHER" id="PTHR48051">
    <property type="match status" value="1"/>
</dbReference>
<dbReference type="InterPro" id="IPR001715">
    <property type="entry name" value="CH_dom"/>
</dbReference>
<dbReference type="Pfam" id="PF00307">
    <property type="entry name" value="CH"/>
    <property type="match status" value="1"/>
</dbReference>
<gene>
    <name evidence="8" type="primary">LRCH3</name>
</gene>
<dbReference type="SUPFAM" id="SSF47576">
    <property type="entry name" value="Calponin-homology domain, CH-domain"/>
    <property type="match status" value="1"/>
</dbReference>
<dbReference type="InterPro" id="IPR058546">
    <property type="entry name" value="RPS4B/Roq1-like_LRR"/>
</dbReference>
<dbReference type="SMART" id="SM00369">
    <property type="entry name" value="LRR_TYP"/>
    <property type="match status" value="5"/>
</dbReference>
<dbReference type="InterPro" id="IPR036872">
    <property type="entry name" value="CH_dom_sf"/>
</dbReference>
<evidence type="ECO:0000256" key="5">
    <source>
        <dbReference type="SAM" id="Phobius"/>
    </source>
</evidence>
<evidence type="ECO:0000313" key="8">
    <source>
        <dbReference type="RefSeq" id="XP_032336895.1"/>
    </source>
</evidence>
<dbReference type="PANTHER" id="PTHR48051:SF44">
    <property type="entry name" value="LEUCINE RICH REPEATS AND CALPONIN HOMOLOGY DOMAIN CONTAINING 3"/>
    <property type="match status" value="1"/>
</dbReference>